<evidence type="ECO:0000313" key="2">
    <source>
        <dbReference type="Proteomes" id="UP000036987"/>
    </source>
</evidence>
<keyword evidence="2" id="KW-1185">Reference proteome</keyword>
<gene>
    <name evidence="1" type="ORF">ZOSMA_356G00070</name>
</gene>
<reference evidence="2" key="1">
    <citation type="journal article" date="2016" name="Nature">
        <title>The genome of the seagrass Zostera marina reveals angiosperm adaptation to the sea.</title>
        <authorList>
            <person name="Olsen J.L."/>
            <person name="Rouze P."/>
            <person name="Verhelst B."/>
            <person name="Lin Y.-C."/>
            <person name="Bayer T."/>
            <person name="Collen J."/>
            <person name="Dattolo E."/>
            <person name="De Paoli E."/>
            <person name="Dittami S."/>
            <person name="Maumus F."/>
            <person name="Michel G."/>
            <person name="Kersting A."/>
            <person name="Lauritano C."/>
            <person name="Lohaus R."/>
            <person name="Toepel M."/>
            <person name="Tonon T."/>
            <person name="Vanneste K."/>
            <person name="Amirebrahimi M."/>
            <person name="Brakel J."/>
            <person name="Bostroem C."/>
            <person name="Chovatia M."/>
            <person name="Grimwood J."/>
            <person name="Jenkins J.W."/>
            <person name="Jueterbock A."/>
            <person name="Mraz A."/>
            <person name="Stam W.T."/>
            <person name="Tice H."/>
            <person name="Bornberg-Bauer E."/>
            <person name="Green P.J."/>
            <person name="Pearson G.A."/>
            <person name="Procaccini G."/>
            <person name="Duarte C.M."/>
            <person name="Schmutz J."/>
            <person name="Reusch T.B.H."/>
            <person name="Van de Peer Y."/>
        </authorList>
    </citation>
    <scope>NUCLEOTIDE SEQUENCE [LARGE SCALE GENOMIC DNA]</scope>
    <source>
        <strain evidence="2">cv. Finnish</strain>
    </source>
</reference>
<dbReference type="EMBL" id="LFYR01001115">
    <property type="protein sequence ID" value="KMZ64647.1"/>
    <property type="molecule type" value="Genomic_DNA"/>
</dbReference>
<proteinExistence type="predicted"/>
<evidence type="ECO:0000313" key="1">
    <source>
        <dbReference type="EMBL" id="KMZ64647.1"/>
    </source>
</evidence>
<dbReference type="AlphaFoldDB" id="A0A0K9P8T9"/>
<accession>A0A0K9P8T9</accession>
<sequence>MTLKEIIHFAFGNMNGIVVGLAPHGTMIQKYISQSGNFILKNRFLSAISTLPGSAILIAM</sequence>
<dbReference type="Proteomes" id="UP000036987">
    <property type="component" value="Unassembled WGS sequence"/>
</dbReference>
<name>A0A0K9P8T9_ZOSMR</name>
<protein>
    <submittedName>
        <fullName evidence="1">Uncharacterized protein</fullName>
    </submittedName>
</protein>
<comment type="caution">
    <text evidence="1">The sequence shown here is derived from an EMBL/GenBank/DDBJ whole genome shotgun (WGS) entry which is preliminary data.</text>
</comment>
<organism evidence="1 2">
    <name type="scientific">Zostera marina</name>
    <name type="common">Eelgrass</name>
    <dbReference type="NCBI Taxonomy" id="29655"/>
    <lineage>
        <taxon>Eukaryota</taxon>
        <taxon>Viridiplantae</taxon>
        <taxon>Streptophyta</taxon>
        <taxon>Embryophyta</taxon>
        <taxon>Tracheophyta</taxon>
        <taxon>Spermatophyta</taxon>
        <taxon>Magnoliopsida</taxon>
        <taxon>Liliopsida</taxon>
        <taxon>Zosteraceae</taxon>
        <taxon>Zostera</taxon>
    </lineage>
</organism>